<evidence type="ECO:0000256" key="2">
    <source>
        <dbReference type="ARBA" id="ARBA00001933"/>
    </source>
</evidence>
<feature type="domain" description="Acyl-CoA oxidase C-terminal" evidence="10">
    <location>
        <begin position="619"/>
        <end position="767"/>
    </location>
</feature>
<evidence type="ECO:0000256" key="8">
    <source>
        <dbReference type="RuleBase" id="RU000587"/>
    </source>
</evidence>
<dbReference type="InterPro" id="IPR036250">
    <property type="entry name" value="AcylCo_DH-like_C"/>
</dbReference>
<dbReference type="InterPro" id="IPR002655">
    <property type="entry name" value="Acyl-CoA_oxidase_C"/>
</dbReference>
<dbReference type="PANTHER" id="PTHR11468">
    <property type="entry name" value="GLYCOGEN PHOSPHORYLASE"/>
    <property type="match status" value="1"/>
</dbReference>
<dbReference type="FunFam" id="3.40.50.2000:FF:000807">
    <property type="entry name" value="Alpha-glucan phosphorylase 2, cytosolic"/>
    <property type="match status" value="1"/>
</dbReference>
<dbReference type="EC" id="2.4.1.1" evidence="8"/>
<dbReference type="SUPFAM" id="SSF47203">
    <property type="entry name" value="Acyl-CoA dehydrogenase C-terminal domain-like"/>
    <property type="match status" value="2"/>
</dbReference>
<comment type="cofactor">
    <cofactor evidence="2 8">
        <name>pyridoxal 5'-phosphate</name>
        <dbReference type="ChEBI" id="CHEBI:597326"/>
    </cofactor>
</comment>
<dbReference type="InterPro" id="IPR000811">
    <property type="entry name" value="Glyco_trans_35"/>
</dbReference>
<dbReference type="EMBL" id="BDRX01000004">
    <property type="protein sequence ID" value="GBF88254.1"/>
    <property type="molecule type" value="Genomic_DNA"/>
</dbReference>
<dbReference type="GO" id="GO:0008184">
    <property type="term" value="F:glycogen phosphorylase activity"/>
    <property type="evidence" value="ECO:0007669"/>
    <property type="project" value="InterPro"/>
</dbReference>
<dbReference type="InterPro" id="IPR011833">
    <property type="entry name" value="Glycg_phsphrylas"/>
</dbReference>
<dbReference type="Gene3D" id="1.20.140.10">
    <property type="entry name" value="Butyryl-CoA Dehydrogenase, subunit A, domain 3"/>
    <property type="match status" value="2"/>
</dbReference>
<proteinExistence type="inferred from homology"/>
<feature type="region of interest" description="Disordered" evidence="9">
    <location>
        <begin position="1"/>
        <end position="21"/>
    </location>
</feature>
<dbReference type="GO" id="GO:0003997">
    <property type="term" value="F:acyl-CoA oxidase activity"/>
    <property type="evidence" value="ECO:0007669"/>
    <property type="project" value="InterPro"/>
</dbReference>
<keyword evidence="12" id="KW-1185">Reference proteome</keyword>
<dbReference type="PANTHER" id="PTHR11468:SF30">
    <property type="entry name" value="ALPHA-1,4 GLUCAN PHOSPHORYLASE"/>
    <property type="match status" value="1"/>
</dbReference>
<evidence type="ECO:0000256" key="1">
    <source>
        <dbReference type="ARBA" id="ARBA00001275"/>
    </source>
</evidence>
<dbReference type="Pfam" id="PF00343">
    <property type="entry name" value="Phosphorylase"/>
    <property type="match status" value="1"/>
</dbReference>
<evidence type="ECO:0000313" key="11">
    <source>
        <dbReference type="EMBL" id="GBF88254.1"/>
    </source>
</evidence>
<evidence type="ECO:0000256" key="9">
    <source>
        <dbReference type="SAM" id="MobiDB-lite"/>
    </source>
</evidence>
<evidence type="ECO:0000256" key="6">
    <source>
        <dbReference type="ARBA" id="ARBA00022898"/>
    </source>
</evidence>
<organism evidence="11 12">
    <name type="scientific">Raphidocelis subcapitata</name>
    <dbReference type="NCBI Taxonomy" id="307507"/>
    <lineage>
        <taxon>Eukaryota</taxon>
        <taxon>Viridiplantae</taxon>
        <taxon>Chlorophyta</taxon>
        <taxon>core chlorophytes</taxon>
        <taxon>Chlorophyceae</taxon>
        <taxon>CS clade</taxon>
        <taxon>Sphaeropleales</taxon>
        <taxon>Selenastraceae</taxon>
        <taxon>Raphidocelis</taxon>
    </lineage>
</organism>
<evidence type="ECO:0000256" key="4">
    <source>
        <dbReference type="ARBA" id="ARBA00022676"/>
    </source>
</evidence>
<dbReference type="Proteomes" id="UP000247498">
    <property type="component" value="Unassembled WGS sequence"/>
</dbReference>
<dbReference type="Pfam" id="PF01756">
    <property type="entry name" value="ACOX"/>
    <property type="match status" value="1"/>
</dbReference>
<dbReference type="GO" id="GO:0030170">
    <property type="term" value="F:pyridoxal phosphate binding"/>
    <property type="evidence" value="ECO:0007669"/>
    <property type="project" value="InterPro"/>
</dbReference>
<keyword evidence="7 8" id="KW-0119">Carbohydrate metabolism</keyword>
<evidence type="ECO:0000256" key="7">
    <source>
        <dbReference type="ARBA" id="ARBA00023277"/>
    </source>
</evidence>
<dbReference type="AlphaFoldDB" id="A0A2V0NLG0"/>
<sequence length="776" mass="83616">MHVLHKSGVRPALSSPSAGKRGVLCASRPVRGARSALRVQAVAAPERMAARPAGGAGGAVESDIRAKLKSKDPKFVYYLSAEFLQGRSLLNAVLNLGLKGEYADGLRALGTTLEEAVEQEHNAALGNGGLGRLAACFLDSIATLDLPGWGYGIRYKYGMFKQLIQNGYQAEVPDIWLTNGNPWEIKRGDIRFPIGFGGKVDVGKDGAATWTPGEQVMAVAFDNPIPGWRTPTVTNLRLWDAEPLTEFDLTAFNEGEYEAATSDAEKAGAISAVLYPNDSTPEGKELRLKQQYFFVSASLQDVMARFKARHGTKFSLLPEKAAFQLNDTHPTIAVAELMRLLVDVEGLDWEEAWSITTKCVNYTNHTVMPEALEKWPVKVLAKMLPRHMAIIEIINEGWVTFLADKFSGLKAAERESLIERMSIIQENPWVKDEMQVNMAYLACVSSSAVNGVAAIHSEIVKQDIFNDFYKLFPEKFQNKTNGVTPRRWLAFCNPALAALITKKLGSDEWIKNTYELKGLRAFADDKELHKAAATWTRVEVLQHCREACGGMGFLSSNRIGNMLNDTNVDVTFEGDNTVLMQSVARSLLEDTAAVRAAAAAAAAPKRFDLAASGGAPASDPATLLALLRAREERLIAGAAAAAAGAAGGKKEAALDDQQDRIVELGWAYTERMCLQNMLAEAARASAADEATGRALRTLAALYGASRAERAAAPLLASGAICGAGAEALRGAVNAACRALGGGGARAPALVLCEAFGIPDHLLRAPIAFNWRDIGRE</sequence>
<reference evidence="11 12" key="1">
    <citation type="journal article" date="2018" name="Sci. Rep.">
        <title>Raphidocelis subcapitata (=Pseudokirchneriella subcapitata) provides an insight into genome evolution and environmental adaptations in the Sphaeropleales.</title>
        <authorList>
            <person name="Suzuki S."/>
            <person name="Yamaguchi H."/>
            <person name="Nakajima N."/>
            <person name="Kawachi M."/>
        </authorList>
    </citation>
    <scope>NUCLEOTIDE SEQUENCE [LARGE SCALE GENOMIC DNA]</scope>
    <source>
        <strain evidence="11 12">NIES-35</strain>
    </source>
</reference>
<dbReference type="InParanoid" id="A0A2V0NLG0"/>
<keyword evidence="4 8" id="KW-0328">Glycosyltransferase</keyword>
<accession>A0A2V0NLG0</accession>
<comment type="catalytic activity">
    <reaction evidence="1 8">
        <text>[(1-&gt;4)-alpha-D-glucosyl](n) + phosphate = [(1-&gt;4)-alpha-D-glucosyl](n-1) + alpha-D-glucose 1-phosphate</text>
        <dbReference type="Rhea" id="RHEA:41732"/>
        <dbReference type="Rhea" id="RHEA-COMP:9584"/>
        <dbReference type="Rhea" id="RHEA-COMP:9586"/>
        <dbReference type="ChEBI" id="CHEBI:15444"/>
        <dbReference type="ChEBI" id="CHEBI:43474"/>
        <dbReference type="ChEBI" id="CHEBI:58601"/>
        <dbReference type="EC" id="2.4.1.1"/>
    </reaction>
</comment>
<keyword evidence="5 8" id="KW-0808">Transferase</keyword>
<dbReference type="GO" id="GO:0006635">
    <property type="term" value="P:fatty acid beta-oxidation"/>
    <property type="evidence" value="ECO:0007669"/>
    <property type="project" value="InterPro"/>
</dbReference>
<keyword evidence="6 8" id="KW-0663">Pyridoxal phosphate</keyword>
<dbReference type="SUPFAM" id="SSF53756">
    <property type="entry name" value="UDP-Glycosyltransferase/glycogen phosphorylase"/>
    <property type="match status" value="1"/>
</dbReference>
<dbReference type="GO" id="GO:0005980">
    <property type="term" value="P:glycogen catabolic process"/>
    <property type="evidence" value="ECO:0007669"/>
    <property type="project" value="TreeGrafter"/>
</dbReference>
<evidence type="ECO:0000256" key="3">
    <source>
        <dbReference type="ARBA" id="ARBA00006047"/>
    </source>
</evidence>
<comment type="caution">
    <text evidence="11">The sequence shown here is derived from an EMBL/GenBank/DDBJ whole genome shotgun (WGS) entry which is preliminary data.</text>
</comment>
<gene>
    <name evidence="11" type="ORF">Rsub_00966</name>
</gene>
<comment type="similarity">
    <text evidence="3 8">Belongs to the glycogen phosphorylase family.</text>
</comment>
<protein>
    <recommendedName>
        <fullName evidence="8">Alpha-1,4 glucan phosphorylase</fullName>
        <ecNumber evidence="8">2.4.1.1</ecNumber>
    </recommendedName>
</protein>
<comment type="function">
    <text evidence="8">Allosteric enzyme that catalyzes the rate-limiting step in glycogen catabolism, the phosphorolytic cleavage of glycogen to produce glucose-1-phosphate, and plays a central role in maintaining cellular and organismal glucose homeostasis.</text>
</comment>
<dbReference type="STRING" id="307507.A0A2V0NLG0"/>
<evidence type="ECO:0000313" key="12">
    <source>
        <dbReference type="Proteomes" id="UP000247498"/>
    </source>
</evidence>
<dbReference type="Gene3D" id="3.40.50.2000">
    <property type="entry name" value="Glycogen Phosphorylase B"/>
    <property type="match status" value="1"/>
</dbReference>
<evidence type="ECO:0000256" key="5">
    <source>
        <dbReference type="ARBA" id="ARBA00022679"/>
    </source>
</evidence>
<dbReference type="GO" id="GO:0005777">
    <property type="term" value="C:peroxisome"/>
    <property type="evidence" value="ECO:0007669"/>
    <property type="project" value="InterPro"/>
</dbReference>
<evidence type="ECO:0000259" key="10">
    <source>
        <dbReference type="Pfam" id="PF01756"/>
    </source>
</evidence>
<dbReference type="NCBIfam" id="TIGR02093">
    <property type="entry name" value="P_ylase"/>
    <property type="match status" value="1"/>
</dbReference>
<name>A0A2V0NLG0_9CHLO</name>
<dbReference type="OrthoDB" id="9215500at2759"/>